<dbReference type="GO" id="GO:0006782">
    <property type="term" value="P:protoporphyrinogen IX biosynthetic process"/>
    <property type="evidence" value="ECO:0007669"/>
    <property type="project" value="UniProtKB-UniPathway"/>
</dbReference>
<dbReference type="InterPro" id="IPR005814">
    <property type="entry name" value="Aminotrans_3"/>
</dbReference>
<proteinExistence type="inferred from homology"/>
<dbReference type="InterPro" id="IPR015422">
    <property type="entry name" value="PyrdxlP-dep_Trfase_small"/>
</dbReference>
<dbReference type="EMBL" id="UINC01000875">
    <property type="protein sequence ID" value="SUZ62509.1"/>
    <property type="molecule type" value="Genomic_DNA"/>
</dbReference>
<evidence type="ECO:0000256" key="1">
    <source>
        <dbReference type="ARBA" id="ARBA00001933"/>
    </source>
</evidence>
<comment type="pathway">
    <text evidence="2">Porphyrin-containing compound metabolism; protoporphyrin-IX biosynthesis; 5-aminolevulinate from L-glutamyl-tRNA(Glu): step 2/2.</text>
</comment>
<dbReference type="UniPathway" id="UPA00251">
    <property type="reaction ID" value="UER00317"/>
</dbReference>
<protein>
    <recommendedName>
        <fullName evidence="4">glutamate-1-semialdehyde 2,1-aminomutase</fullName>
        <ecNumber evidence="4">5.4.3.8</ecNumber>
    </recommendedName>
</protein>
<keyword evidence="7" id="KW-0627">Porphyrin biosynthesis</keyword>
<keyword evidence="5" id="KW-0663">Pyridoxal phosphate</keyword>
<dbReference type="EC" id="5.4.3.8" evidence="4"/>
<evidence type="ECO:0000256" key="4">
    <source>
        <dbReference type="ARBA" id="ARBA00012143"/>
    </source>
</evidence>
<comment type="cofactor">
    <cofactor evidence="1">
        <name>pyridoxal 5'-phosphate</name>
        <dbReference type="ChEBI" id="CHEBI:597326"/>
    </cofactor>
</comment>
<dbReference type="HAMAP" id="MF_00375">
    <property type="entry name" value="HemL_aminotrans_3"/>
    <property type="match status" value="1"/>
</dbReference>
<dbReference type="CDD" id="cd00610">
    <property type="entry name" value="OAT_like"/>
    <property type="match status" value="1"/>
</dbReference>
<name>A0A381P8C9_9ZZZZ</name>
<accession>A0A381P8C9</accession>
<dbReference type="FunFam" id="3.40.640.10:FF:000021">
    <property type="entry name" value="Glutamate-1-semialdehyde 2,1-aminomutase"/>
    <property type="match status" value="1"/>
</dbReference>
<dbReference type="Gene3D" id="3.90.1150.10">
    <property type="entry name" value="Aspartate Aminotransferase, domain 1"/>
    <property type="match status" value="1"/>
</dbReference>
<organism evidence="8">
    <name type="scientific">marine metagenome</name>
    <dbReference type="NCBI Taxonomy" id="408172"/>
    <lineage>
        <taxon>unclassified sequences</taxon>
        <taxon>metagenomes</taxon>
        <taxon>ecological metagenomes</taxon>
    </lineage>
</organism>
<keyword evidence="6" id="KW-0413">Isomerase</keyword>
<evidence type="ECO:0000256" key="2">
    <source>
        <dbReference type="ARBA" id="ARBA00004819"/>
    </source>
</evidence>
<dbReference type="Gene3D" id="3.40.640.10">
    <property type="entry name" value="Type I PLP-dependent aspartate aminotransferase-like (Major domain)"/>
    <property type="match status" value="1"/>
</dbReference>
<evidence type="ECO:0000256" key="5">
    <source>
        <dbReference type="ARBA" id="ARBA00022898"/>
    </source>
</evidence>
<dbReference type="GO" id="GO:0030170">
    <property type="term" value="F:pyridoxal phosphate binding"/>
    <property type="evidence" value="ECO:0007669"/>
    <property type="project" value="InterPro"/>
</dbReference>
<comment type="similarity">
    <text evidence="3">Belongs to the class-III pyridoxal-phosphate-dependent aminotransferase family. HemL subfamily.</text>
</comment>
<dbReference type="InterPro" id="IPR015421">
    <property type="entry name" value="PyrdxlP-dep_Trfase_major"/>
</dbReference>
<evidence type="ECO:0000256" key="6">
    <source>
        <dbReference type="ARBA" id="ARBA00023235"/>
    </source>
</evidence>
<dbReference type="GO" id="GO:0042286">
    <property type="term" value="F:glutamate-1-semialdehyde 2,1-aminomutase activity"/>
    <property type="evidence" value="ECO:0007669"/>
    <property type="project" value="UniProtKB-EC"/>
</dbReference>
<dbReference type="Pfam" id="PF00202">
    <property type="entry name" value="Aminotran_3"/>
    <property type="match status" value="1"/>
</dbReference>
<reference evidence="8" key="1">
    <citation type="submission" date="2018-05" db="EMBL/GenBank/DDBJ databases">
        <authorList>
            <person name="Lanie J.A."/>
            <person name="Ng W.-L."/>
            <person name="Kazmierczak K.M."/>
            <person name="Andrzejewski T.M."/>
            <person name="Davidsen T.M."/>
            <person name="Wayne K.J."/>
            <person name="Tettelin H."/>
            <person name="Glass J.I."/>
            <person name="Rusch D."/>
            <person name="Podicherti R."/>
            <person name="Tsui H.-C.T."/>
            <person name="Winkler M.E."/>
        </authorList>
    </citation>
    <scope>NUCLEOTIDE SEQUENCE</scope>
</reference>
<gene>
    <name evidence="8" type="ORF">METZ01_LOCUS15363</name>
</gene>
<dbReference type="NCBIfam" id="NF000818">
    <property type="entry name" value="PRK00062.1"/>
    <property type="match status" value="1"/>
</dbReference>
<dbReference type="SUPFAM" id="SSF53383">
    <property type="entry name" value="PLP-dependent transferases"/>
    <property type="match status" value="1"/>
</dbReference>
<feature type="non-terminal residue" evidence="8">
    <location>
        <position position="1"/>
    </location>
</feature>
<dbReference type="InterPro" id="IPR004639">
    <property type="entry name" value="4pyrrol_synth_GluAld_NH2Trfase"/>
</dbReference>
<dbReference type="GO" id="GO:0008483">
    <property type="term" value="F:transaminase activity"/>
    <property type="evidence" value="ECO:0007669"/>
    <property type="project" value="InterPro"/>
</dbReference>
<dbReference type="PANTHER" id="PTHR43713:SF3">
    <property type="entry name" value="GLUTAMATE-1-SEMIALDEHYDE 2,1-AMINOMUTASE 1, CHLOROPLASTIC-RELATED"/>
    <property type="match status" value="1"/>
</dbReference>
<dbReference type="InterPro" id="IPR015424">
    <property type="entry name" value="PyrdxlP-dep_Trfase"/>
</dbReference>
<dbReference type="PANTHER" id="PTHR43713">
    <property type="entry name" value="GLUTAMATE-1-SEMIALDEHYDE 2,1-AMINOMUTASE"/>
    <property type="match status" value="1"/>
</dbReference>
<sequence length="387" mass="39750">VVTAEGPYVWDADGRRYIDYVQSYGPSILGHAHPGVVDAVNRAAADGTSYGAPTEAEIRLAETVVERVEGLEALRFVNSGTEATMTALRLARGATGRDRVVIFAGCYHGHADALLAAGGSGVANQGISGCDGVTDGAVADTIVAPYNVVPELDDTVAAVVVEPVAANMGLVAPADGFLDGLRRACDAAGALLVFDEVISGFRLAKGGASEWFKVQPDLWCFGKVIGGGLPVGALGGRWEIMEHLAPLGGVYQAGTLSGNPLAMAAGQATLDLLDGQAYQRLEATAARLAKGLADALTGAGLDAVLPRVGSLLGLFLGDREPTCFDEVKMIAENGLYPKVFHALLERGVALAPGPYEVLFPSLAHTDEVVDSTVEAAVQAAAAVAASL</sequence>
<evidence type="ECO:0000256" key="3">
    <source>
        <dbReference type="ARBA" id="ARBA00008981"/>
    </source>
</evidence>
<evidence type="ECO:0000313" key="8">
    <source>
        <dbReference type="EMBL" id="SUZ62509.1"/>
    </source>
</evidence>
<dbReference type="AlphaFoldDB" id="A0A381P8C9"/>
<evidence type="ECO:0000256" key="7">
    <source>
        <dbReference type="ARBA" id="ARBA00023244"/>
    </source>
</evidence>